<dbReference type="EMBL" id="AANC01000008">
    <property type="protein sequence ID" value="EAQ48457.1"/>
    <property type="molecule type" value="Genomic_DNA"/>
</dbReference>
<dbReference type="OrthoDB" id="5292493at2"/>
<evidence type="ECO:0000256" key="2">
    <source>
        <dbReference type="ARBA" id="ARBA00009852"/>
    </source>
</evidence>
<comment type="caution">
    <text evidence="6">The sequence shown here is derived from an EMBL/GenBank/DDBJ whole genome shotgun (WGS) entry which is preliminary data.</text>
</comment>
<dbReference type="STRING" id="398720.MED217_13159"/>
<comment type="subcellular location">
    <subcellularLocation>
        <location evidence="1">Cell membrane</location>
    </subcellularLocation>
</comment>
<dbReference type="Gene3D" id="2.120.10.30">
    <property type="entry name" value="TolB, C-terminal domain"/>
    <property type="match status" value="1"/>
</dbReference>
<dbReference type="HOGENOM" id="CLU_080100_0_0_10"/>
<name>A3XPS0_LEEBM</name>
<keyword evidence="4 5" id="KW-0472">Membrane</keyword>
<reference evidence="6 7" key="1">
    <citation type="journal article" date="2007" name="Nature">
        <title>Light stimulates growth of proteorhodopsin-containing marine Flavobacteria.</title>
        <authorList>
            <person name="Gomez-Consarnau L."/>
            <person name="Gonzalez J.M."/>
            <person name="Coll-Llado M."/>
            <person name="Gourdon P."/>
            <person name="Pascher T."/>
            <person name="Neutze R."/>
            <person name="Pedros-Alio C."/>
            <person name="Pinhassi J."/>
        </authorList>
    </citation>
    <scope>NUCLEOTIDE SEQUENCE [LARGE SCALE GENOMIC DNA]</scope>
    <source>
        <strain evidence="6 7">MED217</strain>
    </source>
</reference>
<keyword evidence="5" id="KW-0812">Transmembrane</keyword>
<keyword evidence="3" id="KW-1003">Cell membrane</keyword>
<evidence type="ECO:0000256" key="3">
    <source>
        <dbReference type="ARBA" id="ARBA00022475"/>
    </source>
</evidence>
<dbReference type="InterPro" id="IPR009722">
    <property type="entry name" value="YjiK/CarP"/>
</dbReference>
<keyword evidence="5" id="KW-1133">Transmembrane helix</keyword>
<gene>
    <name evidence="6" type="ORF">MED217_13159</name>
</gene>
<dbReference type="Pfam" id="PF06977">
    <property type="entry name" value="SdiA-regulated"/>
    <property type="match status" value="1"/>
</dbReference>
<evidence type="ECO:0000256" key="1">
    <source>
        <dbReference type="ARBA" id="ARBA00004236"/>
    </source>
</evidence>
<accession>A3XPS0</accession>
<dbReference type="RefSeq" id="WP_009780986.1">
    <property type="nucleotide sequence ID" value="NZ_CH672395.1"/>
</dbReference>
<comment type="similarity">
    <text evidence="2">Belongs to the YjiK family.</text>
</comment>
<keyword evidence="7" id="KW-1185">Reference proteome</keyword>
<sequence>MKHLEYYVICGALLFSVGLSYAFYKKSIAEERQILEEATYNLVNTWELPELLNEVSGIAWVNDSTIACIQDEEGAIYHFNLNTGEISYDTVFSENADYEALALDQENAYVMRSDGRIFEVLDYVGDNQTVQHFDTAFDEDNNMESLTLDPKYRELITVAKDEGLEEKDLKGLYRIDIGTRKQEEQPFMTINMKDKAFEAFQKKDAEKTFSPSDLAIHPKTGDYYIVDGKKPKLLILSATGKVKAVHELNPFHFAQPESITFSPQGTLYIANEAATGVATLHEVTLEEPKANSN</sequence>
<protein>
    <submittedName>
        <fullName evidence="6">Uncharacterized protein</fullName>
    </submittedName>
</protein>
<dbReference type="Proteomes" id="UP000001601">
    <property type="component" value="Unassembled WGS sequence"/>
</dbReference>
<organism evidence="6 7">
    <name type="scientific">Leeuwenhoekiella blandensis (strain CECT 7118 / CCUG 51940 / KCTC 22103 / MED217)</name>
    <name type="common">Flavobacterium sp. (strain MED217)</name>
    <dbReference type="NCBI Taxonomy" id="398720"/>
    <lineage>
        <taxon>Bacteria</taxon>
        <taxon>Pseudomonadati</taxon>
        <taxon>Bacteroidota</taxon>
        <taxon>Flavobacteriia</taxon>
        <taxon>Flavobacteriales</taxon>
        <taxon>Flavobacteriaceae</taxon>
        <taxon>Leeuwenhoekiella</taxon>
    </lineage>
</organism>
<evidence type="ECO:0000256" key="4">
    <source>
        <dbReference type="ARBA" id="ARBA00023136"/>
    </source>
</evidence>
<evidence type="ECO:0000313" key="7">
    <source>
        <dbReference type="Proteomes" id="UP000001601"/>
    </source>
</evidence>
<feature type="transmembrane region" description="Helical" evidence="5">
    <location>
        <begin position="6"/>
        <end position="24"/>
    </location>
</feature>
<dbReference type="SUPFAM" id="SSF75011">
    <property type="entry name" value="3-carboxy-cis,cis-mucoante lactonizing enzyme"/>
    <property type="match status" value="1"/>
</dbReference>
<proteinExistence type="inferred from homology"/>
<dbReference type="GO" id="GO:0005886">
    <property type="term" value="C:plasma membrane"/>
    <property type="evidence" value="ECO:0007669"/>
    <property type="project" value="UniProtKB-SubCell"/>
</dbReference>
<evidence type="ECO:0000256" key="5">
    <source>
        <dbReference type="SAM" id="Phobius"/>
    </source>
</evidence>
<dbReference type="eggNOG" id="COG3204">
    <property type="taxonomic scope" value="Bacteria"/>
</dbReference>
<dbReference type="AlphaFoldDB" id="A3XPS0"/>
<evidence type="ECO:0000313" key="6">
    <source>
        <dbReference type="EMBL" id="EAQ48457.1"/>
    </source>
</evidence>
<dbReference type="InterPro" id="IPR011042">
    <property type="entry name" value="6-blade_b-propeller_TolB-like"/>
</dbReference>